<feature type="domain" description="3-hydroxyisobutyrate dehydrogenase-like NAD-binding" evidence="4">
    <location>
        <begin position="167"/>
        <end position="271"/>
    </location>
</feature>
<dbReference type="InterPro" id="IPR036291">
    <property type="entry name" value="NAD(P)-bd_dom_sf"/>
</dbReference>
<dbReference type="EMBL" id="CAFBMC010000004">
    <property type="protein sequence ID" value="CAB4888449.1"/>
    <property type="molecule type" value="Genomic_DNA"/>
</dbReference>
<dbReference type="AlphaFoldDB" id="A0A6J7F8F3"/>
<dbReference type="PIRSF" id="PIRSF000103">
    <property type="entry name" value="HIBADH"/>
    <property type="match status" value="1"/>
</dbReference>
<keyword evidence="1" id="KW-0560">Oxidoreductase</keyword>
<dbReference type="InterPro" id="IPR008927">
    <property type="entry name" value="6-PGluconate_DH-like_C_sf"/>
</dbReference>
<dbReference type="Pfam" id="PF03446">
    <property type="entry name" value="NAD_binding_2"/>
    <property type="match status" value="1"/>
</dbReference>
<keyword evidence="2" id="KW-0520">NAD</keyword>
<evidence type="ECO:0000259" key="4">
    <source>
        <dbReference type="Pfam" id="PF14833"/>
    </source>
</evidence>
<protein>
    <submittedName>
        <fullName evidence="5">Unannotated protein</fullName>
    </submittedName>
</protein>
<dbReference type="InterPro" id="IPR013328">
    <property type="entry name" value="6PGD_dom2"/>
</dbReference>
<evidence type="ECO:0000256" key="1">
    <source>
        <dbReference type="ARBA" id="ARBA00023002"/>
    </source>
</evidence>
<evidence type="ECO:0000259" key="3">
    <source>
        <dbReference type="Pfam" id="PF03446"/>
    </source>
</evidence>
<gene>
    <name evidence="5" type="ORF">UFOPK3495_00139</name>
</gene>
<dbReference type="SUPFAM" id="SSF51735">
    <property type="entry name" value="NAD(P)-binding Rossmann-fold domains"/>
    <property type="match status" value="1"/>
</dbReference>
<evidence type="ECO:0000256" key="2">
    <source>
        <dbReference type="ARBA" id="ARBA00023027"/>
    </source>
</evidence>
<proteinExistence type="predicted"/>
<evidence type="ECO:0000313" key="5">
    <source>
        <dbReference type="EMBL" id="CAB4888449.1"/>
    </source>
</evidence>
<dbReference type="Gene3D" id="3.40.50.720">
    <property type="entry name" value="NAD(P)-binding Rossmann-like Domain"/>
    <property type="match status" value="1"/>
</dbReference>
<dbReference type="Pfam" id="PF14833">
    <property type="entry name" value="NAD_binding_11"/>
    <property type="match status" value="1"/>
</dbReference>
<accession>A0A6J7F8F3</accession>
<dbReference type="GO" id="GO:0051287">
    <property type="term" value="F:NAD binding"/>
    <property type="evidence" value="ECO:0007669"/>
    <property type="project" value="InterPro"/>
</dbReference>
<dbReference type="InterPro" id="IPR029154">
    <property type="entry name" value="HIBADH-like_NADP-bd"/>
</dbReference>
<dbReference type="PANTHER" id="PTHR43060:SF15">
    <property type="entry name" value="3-HYDROXYISOBUTYRATE DEHYDROGENASE-LIKE 1, MITOCHONDRIAL-RELATED"/>
    <property type="match status" value="1"/>
</dbReference>
<dbReference type="PANTHER" id="PTHR43060">
    <property type="entry name" value="3-HYDROXYISOBUTYRATE DEHYDROGENASE-LIKE 1, MITOCHONDRIAL-RELATED"/>
    <property type="match status" value="1"/>
</dbReference>
<dbReference type="SUPFAM" id="SSF48179">
    <property type="entry name" value="6-phosphogluconate dehydrogenase C-terminal domain-like"/>
    <property type="match status" value="1"/>
</dbReference>
<sequence>MSQSVRIGFIGLGSIGKPMAVNLARSALPLTVWARRPEVMESFPAEVRRARTPAEVGSHSDFVSVVVFDDVAVEEVIFGTDGLVQGLSPGAVVLVHSTVPPEFIIDVAQRAKEFGIDVLDAPVSGGPDGAELGQLTIMAGGEASVVARVKPLTDILASSVIHLGGLGAGQGTKLLNNAIFTAQLALADSVAQLAIELEIQPAALMQAISLSSGRSFALDMYRNSGTVAQIAAGAARPALTKDVGILRSLVSTDPLVIEVAESFVKAMAQAADSRNDGGK</sequence>
<organism evidence="5">
    <name type="scientific">freshwater metagenome</name>
    <dbReference type="NCBI Taxonomy" id="449393"/>
    <lineage>
        <taxon>unclassified sequences</taxon>
        <taxon>metagenomes</taxon>
        <taxon>ecological metagenomes</taxon>
    </lineage>
</organism>
<dbReference type="InterPro" id="IPR006115">
    <property type="entry name" value="6PGDH_NADP-bd"/>
</dbReference>
<dbReference type="GO" id="GO:0050661">
    <property type="term" value="F:NADP binding"/>
    <property type="evidence" value="ECO:0007669"/>
    <property type="project" value="InterPro"/>
</dbReference>
<name>A0A6J7F8F3_9ZZZZ</name>
<dbReference type="GO" id="GO:0016491">
    <property type="term" value="F:oxidoreductase activity"/>
    <property type="evidence" value="ECO:0007669"/>
    <property type="project" value="UniProtKB-KW"/>
</dbReference>
<dbReference type="Gene3D" id="1.10.1040.10">
    <property type="entry name" value="N-(1-d-carboxylethyl)-l-norvaline Dehydrogenase, domain 2"/>
    <property type="match status" value="1"/>
</dbReference>
<feature type="domain" description="6-phosphogluconate dehydrogenase NADP-binding" evidence="3">
    <location>
        <begin position="6"/>
        <end position="164"/>
    </location>
</feature>
<dbReference type="InterPro" id="IPR015815">
    <property type="entry name" value="HIBADH-related"/>
</dbReference>
<reference evidence="5" key="1">
    <citation type="submission" date="2020-05" db="EMBL/GenBank/DDBJ databases">
        <authorList>
            <person name="Chiriac C."/>
            <person name="Salcher M."/>
            <person name="Ghai R."/>
            <person name="Kavagutti S V."/>
        </authorList>
    </citation>
    <scope>NUCLEOTIDE SEQUENCE</scope>
</reference>